<dbReference type="PANTHER" id="PTHR47723">
    <property type="entry name" value="OS05G0353850 PROTEIN"/>
    <property type="match status" value="1"/>
</dbReference>
<dbReference type="EMBL" id="CABIKO010000637">
    <property type="protein sequence ID" value="VVA38378.1"/>
    <property type="molecule type" value="Genomic_DNA"/>
</dbReference>
<accession>A0A5E4GFS1</accession>
<evidence type="ECO:0000313" key="2">
    <source>
        <dbReference type="EMBL" id="VVA38378.1"/>
    </source>
</evidence>
<dbReference type="Proteomes" id="UP000327085">
    <property type="component" value="Chromosome 1"/>
</dbReference>
<evidence type="ECO:0000259" key="1">
    <source>
        <dbReference type="Pfam" id="PF13456"/>
    </source>
</evidence>
<reference evidence="3" key="1">
    <citation type="journal article" date="2020" name="Plant J.">
        <title>Transposons played a major role in the diversification between the closely related almond and peach genomes: results from the almond genome sequence.</title>
        <authorList>
            <person name="Alioto T."/>
            <person name="Alexiou K.G."/>
            <person name="Bardil A."/>
            <person name="Barteri F."/>
            <person name="Castanera R."/>
            <person name="Cruz F."/>
            <person name="Dhingra A."/>
            <person name="Duval H."/>
            <person name="Fernandez I Marti A."/>
            <person name="Frias L."/>
            <person name="Galan B."/>
            <person name="Garcia J.L."/>
            <person name="Howad W."/>
            <person name="Gomez-Garrido J."/>
            <person name="Gut M."/>
            <person name="Julca I."/>
            <person name="Morata J."/>
            <person name="Puigdomenech P."/>
            <person name="Ribeca P."/>
            <person name="Rubio Cabetas M.J."/>
            <person name="Vlasova A."/>
            <person name="Wirthensohn M."/>
            <person name="Garcia-Mas J."/>
            <person name="Gabaldon T."/>
            <person name="Casacuberta J.M."/>
            <person name="Arus P."/>
        </authorList>
    </citation>
    <scope>NUCLEOTIDE SEQUENCE [LARGE SCALE GENOMIC DNA]</scope>
    <source>
        <strain evidence="3">cv. Texas</strain>
    </source>
</reference>
<dbReference type="InParanoid" id="A0A5E4GFS1"/>
<dbReference type="CDD" id="cd06222">
    <property type="entry name" value="RNase_H_like"/>
    <property type="match status" value="1"/>
</dbReference>
<dbReference type="Gramene" id="VVA38378">
    <property type="protein sequence ID" value="VVA38378"/>
    <property type="gene ID" value="Prudul26B004933"/>
</dbReference>
<dbReference type="GO" id="GO:0004523">
    <property type="term" value="F:RNA-DNA hybrid ribonuclease activity"/>
    <property type="evidence" value="ECO:0007669"/>
    <property type="project" value="InterPro"/>
</dbReference>
<name>A0A5E4GFS1_PRUDU</name>
<organism evidence="2 3">
    <name type="scientific">Prunus dulcis</name>
    <name type="common">Almond</name>
    <name type="synonym">Amygdalus dulcis</name>
    <dbReference type="NCBI Taxonomy" id="3755"/>
    <lineage>
        <taxon>Eukaryota</taxon>
        <taxon>Viridiplantae</taxon>
        <taxon>Streptophyta</taxon>
        <taxon>Embryophyta</taxon>
        <taxon>Tracheophyta</taxon>
        <taxon>Spermatophyta</taxon>
        <taxon>Magnoliopsida</taxon>
        <taxon>eudicotyledons</taxon>
        <taxon>Gunneridae</taxon>
        <taxon>Pentapetalae</taxon>
        <taxon>rosids</taxon>
        <taxon>fabids</taxon>
        <taxon>Rosales</taxon>
        <taxon>Rosaceae</taxon>
        <taxon>Amygdaloideae</taxon>
        <taxon>Amygdaleae</taxon>
        <taxon>Prunus</taxon>
    </lineage>
</organism>
<proteinExistence type="predicted"/>
<dbReference type="InterPro" id="IPR053151">
    <property type="entry name" value="RNase_H-like"/>
</dbReference>
<dbReference type="Pfam" id="PF13456">
    <property type="entry name" value="RVT_3"/>
    <property type="match status" value="1"/>
</dbReference>
<protein>
    <submittedName>
        <fullName evidence="2">PREDICTED: LOC18774466</fullName>
    </submittedName>
</protein>
<dbReference type="GO" id="GO:0003676">
    <property type="term" value="F:nucleic acid binding"/>
    <property type="evidence" value="ECO:0007669"/>
    <property type="project" value="InterPro"/>
</dbReference>
<sequence length="167" mass="18561">MEIKGRIKAEAVVLAEHTMEWLVQKGRPTKRVGGLHTYNGFFICGFAATGPLGLDVIGTELTTIREGLLLMQAIRISHFAIASDSKEAVSMLKERNTWWSNIGNVVEDIRRLMVELAVSGVLFQPRFGYRVAHALARFGLTEGTTFVWEDVAPPWLESSLAKDMELG</sequence>
<gene>
    <name evidence="2" type="ORF">ALMOND_2B004933</name>
</gene>
<dbReference type="PANTHER" id="PTHR47723:SF19">
    <property type="entry name" value="POLYNUCLEOTIDYL TRANSFERASE, RIBONUCLEASE H-LIKE SUPERFAMILY PROTEIN"/>
    <property type="match status" value="1"/>
</dbReference>
<feature type="domain" description="RNase H type-1" evidence="1">
    <location>
        <begin position="37"/>
        <end position="138"/>
    </location>
</feature>
<evidence type="ECO:0000313" key="3">
    <source>
        <dbReference type="Proteomes" id="UP000327085"/>
    </source>
</evidence>
<dbReference type="AlphaFoldDB" id="A0A5E4GFS1"/>
<dbReference type="InterPro" id="IPR002156">
    <property type="entry name" value="RNaseH_domain"/>
</dbReference>
<dbReference type="InterPro" id="IPR044730">
    <property type="entry name" value="RNase_H-like_dom_plant"/>
</dbReference>